<keyword evidence="1" id="KW-1133">Transmembrane helix</keyword>
<keyword evidence="1" id="KW-0472">Membrane</keyword>
<evidence type="ECO:0000313" key="3">
    <source>
        <dbReference type="Proteomes" id="UP000070444"/>
    </source>
</evidence>
<feature type="transmembrane region" description="Helical" evidence="1">
    <location>
        <begin position="317"/>
        <end position="340"/>
    </location>
</feature>
<protein>
    <submittedName>
        <fullName evidence="2">Uncharacterized protein</fullName>
    </submittedName>
</protein>
<dbReference type="Proteomes" id="UP000070444">
    <property type="component" value="Unassembled WGS sequence"/>
</dbReference>
<gene>
    <name evidence="2" type="ORF">CONCODRAFT_9700</name>
</gene>
<dbReference type="EMBL" id="KQ964595">
    <property type="protein sequence ID" value="KXN68104.1"/>
    <property type="molecule type" value="Genomic_DNA"/>
</dbReference>
<reference evidence="2 3" key="1">
    <citation type="journal article" date="2015" name="Genome Biol. Evol.">
        <title>Phylogenomic analyses indicate that early fungi evolved digesting cell walls of algal ancestors of land plants.</title>
        <authorList>
            <person name="Chang Y."/>
            <person name="Wang S."/>
            <person name="Sekimoto S."/>
            <person name="Aerts A.L."/>
            <person name="Choi C."/>
            <person name="Clum A."/>
            <person name="LaButti K.M."/>
            <person name="Lindquist E.A."/>
            <person name="Yee Ngan C."/>
            <person name="Ohm R.A."/>
            <person name="Salamov A.A."/>
            <person name="Grigoriev I.V."/>
            <person name="Spatafora J.W."/>
            <person name="Berbee M.L."/>
        </authorList>
    </citation>
    <scope>NUCLEOTIDE SEQUENCE [LARGE SCALE GENOMIC DNA]</scope>
    <source>
        <strain evidence="2 3">NRRL 28638</strain>
    </source>
</reference>
<feature type="transmembrane region" description="Helical" evidence="1">
    <location>
        <begin position="204"/>
        <end position="222"/>
    </location>
</feature>
<keyword evidence="1" id="KW-0812">Transmembrane</keyword>
<feature type="transmembrane region" description="Helical" evidence="1">
    <location>
        <begin position="147"/>
        <end position="165"/>
    </location>
</feature>
<feature type="transmembrane region" description="Helical" evidence="1">
    <location>
        <begin position="120"/>
        <end position="141"/>
    </location>
</feature>
<keyword evidence="3" id="KW-1185">Reference proteome</keyword>
<feature type="transmembrane region" description="Helical" evidence="1">
    <location>
        <begin position="346"/>
        <end position="366"/>
    </location>
</feature>
<dbReference type="AlphaFoldDB" id="A0A137NZS4"/>
<name>A0A137NZS4_CONC2</name>
<evidence type="ECO:0000313" key="2">
    <source>
        <dbReference type="EMBL" id="KXN68104.1"/>
    </source>
</evidence>
<proteinExistence type="predicted"/>
<evidence type="ECO:0000256" key="1">
    <source>
        <dbReference type="SAM" id="Phobius"/>
    </source>
</evidence>
<accession>A0A137NZS4</accession>
<sequence>RVKIETVAQFSQFGQINSPLRPQTLNLPQYDKYSIANQEGNTLEGSFSSLNEVTGPLLITPSSPTYNIKLSTSSIYLAFLVNCNANLAQAPQISYKAIVLNPMNPGVTHLDSGTSAIPKLTFGIALGGWGSLFILWQYGWLWSLEPWLHQLISAILLSSVAYLLVESYYYDQVSSSDTPHNWLLAISKGWGITRFKWIKSEYKCVIALSSAFGISRAIFLIWGGVIWISTACLLITCFSYVLFNGLFHIEVIKEGLSYIIPKSQHEPIVLTVPDWGTTFLAPPRIRVRDPTDPSMKKKPQVSLISKSYKKKYRLYKYLLIPLLVTGLLECVFFLIGNFVFNQLLSIQYVVGNVILLLKYTIICYLLRRPKFKTPVVNRPFNNRWEIKQCTRLRKTITHVQPVNTIWAKLLLMDPNPNSLPSNRWGMLLFWFRR</sequence>
<feature type="non-terminal residue" evidence="2">
    <location>
        <position position="1"/>
    </location>
</feature>
<feature type="transmembrane region" description="Helical" evidence="1">
    <location>
        <begin position="228"/>
        <end position="247"/>
    </location>
</feature>
<organism evidence="2 3">
    <name type="scientific">Conidiobolus coronatus (strain ATCC 28846 / CBS 209.66 / NRRL 28638)</name>
    <name type="common">Delacroixia coronata</name>
    <dbReference type="NCBI Taxonomy" id="796925"/>
    <lineage>
        <taxon>Eukaryota</taxon>
        <taxon>Fungi</taxon>
        <taxon>Fungi incertae sedis</taxon>
        <taxon>Zoopagomycota</taxon>
        <taxon>Entomophthoromycotina</taxon>
        <taxon>Entomophthoromycetes</taxon>
        <taxon>Entomophthorales</taxon>
        <taxon>Ancylistaceae</taxon>
        <taxon>Conidiobolus</taxon>
    </lineage>
</organism>